<evidence type="ECO:0000313" key="5">
    <source>
        <dbReference type="EMBL" id="MBC2962164.1"/>
    </source>
</evidence>
<keyword evidence="6" id="KW-1185">Reference proteome</keyword>
<dbReference type="InterPro" id="IPR009057">
    <property type="entry name" value="Homeodomain-like_sf"/>
</dbReference>
<reference evidence="5 6" key="1">
    <citation type="submission" date="2020-08" db="EMBL/GenBank/DDBJ databases">
        <title>novel species in genus Nocardioides.</title>
        <authorList>
            <person name="Zhang G."/>
        </authorList>
    </citation>
    <scope>NUCLEOTIDE SEQUENCE [LARGE SCALE GENOMIC DNA]</scope>
    <source>
        <strain evidence="5 6">SC8A-24</strain>
    </source>
</reference>
<sequence length="269" mass="28599">MPVPPALEPYVASLVSYDVTLPGPGTHRGLPSTALTFVLPVDEPLDVAWAGDPGSRTVAWSSVSGLHTAPAVIRHTGTQRGVQVALTPLGARALLGLPAADLAGRLLTLDDLGRLAPTLRHLPERLAGTPAGDREALVATVLTALTDRLRRGDPVELRPELGRALALLTRGVPVAATADDVGYSRRHLGTLVRAETGLSPKKLHRLGRFERSRSLLGRRPLAEVAVRCGYADQAHLAREWRDLAGCPPSTWIAEELPFVQDLPAAQEGS</sequence>
<dbReference type="PROSITE" id="PS01124">
    <property type="entry name" value="HTH_ARAC_FAMILY_2"/>
    <property type="match status" value="1"/>
</dbReference>
<dbReference type="PANTHER" id="PTHR46796">
    <property type="entry name" value="HTH-TYPE TRANSCRIPTIONAL ACTIVATOR RHAS-RELATED"/>
    <property type="match status" value="1"/>
</dbReference>
<evidence type="ECO:0000313" key="6">
    <source>
        <dbReference type="Proteomes" id="UP000604001"/>
    </source>
</evidence>
<dbReference type="EMBL" id="JACMYC010000017">
    <property type="protein sequence ID" value="MBC2962164.1"/>
    <property type="molecule type" value="Genomic_DNA"/>
</dbReference>
<evidence type="ECO:0000256" key="1">
    <source>
        <dbReference type="ARBA" id="ARBA00023015"/>
    </source>
</evidence>
<dbReference type="SUPFAM" id="SSF46689">
    <property type="entry name" value="Homeodomain-like"/>
    <property type="match status" value="1"/>
</dbReference>
<dbReference type="PANTHER" id="PTHR46796:SF15">
    <property type="entry name" value="BLL1074 PROTEIN"/>
    <property type="match status" value="1"/>
</dbReference>
<dbReference type="InterPro" id="IPR050204">
    <property type="entry name" value="AraC_XylS_family_regulators"/>
</dbReference>
<proteinExistence type="predicted"/>
<protein>
    <submittedName>
        <fullName evidence="5">Helix-turn-helix transcriptional regulator</fullName>
    </submittedName>
</protein>
<organism evidence="5 6">
    <name type="scientific">Nocardioides deserti</name>
    <dbReference type="NCBI Taxonomy" id="1588644"/>
    <lineage>
        <taxon>Bacteria</taxon>
        <taxon>Bacillati</taxon>
        <taxon>Actinomycetota</taxon>
        <taxon>Actinomycetes</taxon>
        <taxon>Propionibacteriales</taxon>
        <taxon>Nocardioidaceae</taxon>
        <taxon>Nocardioides</taxon>
    </lineage>
</organism>
<gene>
    <name evidence="5" type="ORF">H7344_17875</name>
</gene>
<dbReference type="RefSeq" id="WP_186347352.1">
    <property type="nucleotide sequence ID" value="NZ_BMMR01000001.1"/>
</dbReference>
<name>A0ABR6UCI7_9ACTN</name>
<keyword evidence="3" id="KW-0804">Transcription</keyword>
<keyword evidence="2" id="KW-0238">DNA-binding</keyword>
<dbReference type="Proteomes" id="UP000604001">
    <property type="component" value="Unassembled WGS sequence"/>
</dbReference>
<accession>A0ABR6UCI7</accession>
<dbReference type="SMART" id="SM00342">
    <property type="entry name" value="HTH_ARAC"/>
    <property type="match status" value="1"/>
</dbReference>
<comment type="caution">
    <text evidence="5">The sequence shown here is derived from an EMBL/GenBank/DDBJ whole genome shotgun (WGS) entry which is preliminary data.</text>
</comment>
<feature type="domain" description="HTH araC/xylS-type" evidence="4">
    <location>
        <begin position="168"/>
        <end position="254"/>
    </location>
</feature>
<evidence type="ECO:0000259" key="4">
    <source>
        <dbReference type="PROSITE" id="PS01124"/>
    </source>
</evidence>
<keyword evidence="1" id="KW-0805">Transcription regulation</keyword>
<evidence type="ECO:0000256" key="2">
    <source>
        <dbReference type="ARBA" id="ARBA00023125"/>
    </source>
</evidence>
<dbReference type="Gene3D" id="1.10.10.60">
    <property type="entry name" value="Homeodomain-like"/>
    <property type="match status" value="1"/>
</dbReference>
<dbReference type="Pfam" id="PF12833">
    <property type="entry name" value="HTH_18"/>
    <property type="match status" value="1"/>
</dbReference>
<evidence type="ECO:0000256" key="3">
    <source>
        <dbReference type="ARBA" id="ARBA00023163"/>
    </source>
</evidence>
<dbReference type="InterPro" id="IPR018060">
    <property type="entry name" value="HTH_AraC"/>
</dbReference>